<dbReference type="InterPro" id="IPR030662">
    <property type="entry name" value="DPH6/MJ0570"/>
</dbReference>
<accession>A0A133MM43</accession>
<protein>
    <recommendedName>
        <fullName evidence="1">Diphthamide synthase domain-containing protein</fullName>
    </recommendedName>
</protein>
<dbReference type="InterPro" id="IPR014729">
    <property type="entry name" value="Rossmann-like_a/b/a_fold"/>
</dbReference>
<proteinExistence type="predicted"/>
<dbReference type="Gene3D" id="3.40.50.620">
    <property type="entry name" value="HUPs"/>
    <property type="match status" value="1"/>
</dbReference>
<dbReference type="GO" id="GO:0017178">
    <property type="term" value="F:diphthine-ammonia ligase activity"/>
    <property type="evidence" value="ECO:0007669"/>
    <property type="project" value="TreeGrafter"/>
</dbReference>
<dbReference type="GO" id="GO:0017183">
    <property type="term" value="P:protein histidyl modification to diphthamide"/>
    <property type="evidence" value="ECO:0007669"/>
    <property type="project" value="TreeGrafter"/>
</dbReference>
<dbReference type="NCBIfam" id="TIGR00290">
    <property type="entry name" value="MJ0570_dom"/>
    <property type="match status" value="1"/>
</dbReference>
<organism evidence="2 3">
    <name type="scientific">Clostridium perfringens</name>
    <dbReference type="NCBI Taxonomy" id="1502"/>
    <lineage>
        <taxon>Bacteria</taxon>
        <taxon>Bacillati</taxon>
        <taxon>Bacillota</taxon>
        <taxon>Clostridia</taxon>
        <taxon>Eubacteriales</taxon>
        <taxon>Clostridiaceae</taxon>
        <taxon>Clostridium</taxon>
    </lineage>
</organism>
<comment type="caution">
    <text evidence="2">The sequence shown here is derived from an EMBL/GenBank/DDBJ whole genome shotgun (WGS) entry which is preliminary data.</text>
</comment>
<evidence type="ECO:0000313" key="2">
    <source>
        <dbReference type="EMBL" id="KXA05097.1"/>
    </source>
</evidence>
<feature type="domain" description="Diphthamide synthase" evidence="1">
    <location>
        <begin position="7"/>
        <end position="220"/>
    </location>
</feature>
<sequence length="220" mass="24725">MDNMKKKFVVSYSCGKDSTLSLYRMIKAGHTPVALLVTVDKKVLRSWFHGIPDKLLKDVSKSLDIPLVLVASNGKENYGETFVEALKKIKEEMGAEACVFGDIDLMAHRTWCEDKCEKAGLEAIFPLWEEDREALTYEFIDSGFKTVIKNVKLSILGEEFLGEVLTKDVVERLKAAGSDACGENGEYHTFVFDGPLFKERINFETGDNILTETHGFLDIK</sequence>
<dbReference type="Proteomes" id="UP000070646">
    <property type="component" value="Unassembled WGS sequence"/>
</dbReference>
<gene>
    <name evidence="2" type="ORF">HMPREF3222_03097</name>
</gene>
<dbReference type="AlphaFoldDB" id="A0A133MM43"/>
<dbReference type="InterPro" id="IPR002761">
    <property type="entry name" value="Diphthami_syn_dom"/>
</dbReference>
<evidence type="ECO:0000259" key="1">
    <source>
        <dbReference type="Pfam" id="PF01902"/>
    </source>
</evidence>
<dbReference type="EMBL" id="LRPU01000207">
    <property type="protein sequence ID" value="KXA05097.1"/>
    <property type="molecule type" value="Genomic_DNA"/>
</dbReference>
<reference evidence="2 3" key="1">
    <citation type="submission" date="2016-01" db="EMBL/GenBank/DDBJ databases">
        <authorList>
            <person name="Oliw E.H."/>
        </authorList>
    </citation>
    <scope>NUCLEOTIDE SEQUENCE [LARGE SCALE GENOMIC DNA]</scope>
    <source>
        <strain evidence="2 3">MJR7757A</strain>
    </source>
</reference>
<name>A0A133MM43_CLOPF</name>
<dbReference type="CDD" id="cd01994">
    <property type="entry name" value="AANH_PF0828-like"/>
    <property type="match status" value="1"/>
</dbReference>
<dbReference type="PANTHER" id="PTHR12196:SF2">
    <property type="entry name" value="DIPHTHINE--AMMONIA LIGASE"/>
    <property type="match status" value="1"/>
</dbReference>
<dbReference type="SUPFAM" id="SSF52402">
    <property type="entry name" value="Adenine nucleotide alpha hydrolases-like"/>
    <property type="match status" value="1"/>
</dbReference>
<dbReference type="Gene3D" id="3.90.1490.10">
    <property type="entry name" value="putative n-type atp pyrophosphatase, domain 2"/>
    <property type="match status" value="1"/>
</dbReference>
<dbReference type="PANTHER" id="PTHR12196">
    <property type="entry name" value="DOMAIN OF UNKNOWN FUNCTION 71 DUF71 -CONTAINING PROTEIN"/>
    <property type="match status" value="1"/>
</dbReference>
<evidence type="ECO:0000313" key="3">
    <source>
        <dbReference type="Proteomes" id="UP000070646"/>
    </source>
</evidence>
<dbReference type="Pfam" id="PF01902">
    <property type="entry name" value="Diphthami_syn_2"/>
    <property type="match status" value="1"/>
</dbReference>
<dbReference type="PATRIC" id="fig|1502.174.peg.3123"/>